<dbReference type="GO" id="GO:0003677">
    <property type="term" value="F:DNA binding"/>
    <property type="evidence" value="ECO:0007669"/>
    <property type="project" value="UniProtKB-KW"/>
</dbReference>
<dbReference type="PANTHER" id="PTHR35807">
    <property type="entry name" value="TRANSCRIPTIONAL REGULATOR REDD-RELATED"/>
    <property type="match status" value="1"/>
</dbReference>
<feature type="domain" description="Bacterial transcriptional activator" evidence="1">
    <location>
        <begin position="108"/>
        <end position="247"/>
    </location>
</feature>
<gene>
    <name evidence="2" type="ORF">BJ987_005878</name>
</gene>
<dbReference type="Gene3D" id="1.25.40.10">
    <property type="entry name" value="Tetratricopeptide repeat domain"/>
    <property type="match status" value="1"/>
</dbReference>
<sequence length="254" mass="28127">MRTFPPPTTALAGDSAVSLGLHLFHGPYVTVGDERREIPVGSRRVVVLTALHHPSVDRHFAAGRLWPDGDDQRAAGNLRSALWRLRGAGVDIMSCDSSVLSVRERVLVDAQLAGEWARRLIDGSWTAADLGLMPWLEDALDLLPGWYDDWVIIARERLRQRILHATEQLSRRLREAGRSAESVEAAMMAVAADPLRESAQRVLIEAHLAECNLGEARRAFELYRRIVRCELGVEPSSALAELVARPAEPGPRAR</sequence>
<reference evidence="2 3" key="1">
    <citation type="submission" date="2021-03" db="EMBL/GenBank/DDBJ databases">
        <title>Sequencing the genomes of 1000 actinobacteria strains.</title>
        <authorList>
            <person name="Klenk H.-P."/>
        </authorList>
    </citation>
    <scope>NUCLEOTIDE SEQUENCE [LARGE SCALE GENOMIC DNA]</scope>
    <source>
        <strain evidence="2 3">DSM 45516</strain>
    </source>
</reference>
<keyword evidence="3" id="KW-1185">Reference proteome</keyword>
<evidence type="ECO:0000313" key="3">
    <source>
        <dbReference type="Proteomes" id="UP001519325"/>
    </source>
</evidence>
<dbReference type="RefSeq" id="WP_209896184.1">
    <property type="nucleotide sequence ID" value="NZ_JAGGMR010000001.1"/>
</dbReference>
<evidence type="ECO:0000259" key="1">
    <source>
        <dbReference type="SMART" id="SM01043"/>
    </source>
</evidence>
<proteinExistence type="predicted"/>
<accession>A0ABS4QMP7</accession>
<dbReference type="InterPro" id="IPR051677">
    <property type="entry name" value="AfsR-DnrI-RedD_regulator"/>
</dbReference>
<protein>
    <submittedName>
        <fullName evidence="2">DNA-binding SARP family transcriptional activator</fullName>
    </submittedName>
</protein>
<dbReference type="SMART" id="SM01043">
    <property type="entry name" value="BTAD"/>
    <property type="match status" value="1"/>
</dbReference>
<dbReference type="EMBL" id="JAGGMR010000001">
    <property type="protein sequence ID" value="MBP2192977.1"/>
    <property type="molecule type" value="Genomic_DNA"/>
</dbReference>
<comment type="caution">
    <text evidence="2">The sequence shown here is derived from an EMBL/GenBank/DDBJ whole genome shotgun (WGS) entry which is preliminary data.</text>
</comment>
<dbReference type="Proteomes" id="UP001519325">
    <property type="component" value="Unassembled WGS sequence"/>
</dbReference>
<dbReference type="SUPFAM" id="SSF48452">
    <property type="entry name" value="TPR-like"/>
    <property type="match status" value="1"/>
</dbReference>
<name>A0ABS4QMP7_9NOCA</name>
<dbReference type="Pfam" id="PF03704">
    <property type="entry name" value="BTAD"/>
    <property type="match status" value="1"/>
</dbReference>
<dbReference type="InterPro" id="IPR011990">
    <property type="entry name" value="TPR-like_helical_dom_sf"/>
</dbReference>
<organism evidence="2 3">
    <name type="scientific">Nocardia goodfellowii</name>
    <dbReference type="NCBI Taxonomy" id="882446"/>
    <lineage>
        <taxon>Bacteria</taxon>
        <taxon>Bacillati</taxon>
        <taxon>Actinomycetota</taxon>
        <taxon>Actinomycetes</taxon>
        <taxon>Mycobacteriales</taxon>
        <taxon>Nocardiaceae</taxon>
        <taxon>Nocardia</taxon>
    </lineage>
</organism>
<keyword evidence="2" id="KW-0238">DNA-binding</keyword>
<evidence type="ECO:0000313" key="2">
    <source>
        <dbReference type="EMBL" id="MBP2192977.1"/>
    </source>
</evidence>
<dbReference type="InterPro" id="IPR005158">
    <property type="entry name" value="BTAD"/>
</dbReference>